<evidence type="ECO:0000313" key="1">
    <source>
        <dbReference type="EMBL" id="MBA1837678.1"/>
    </source>
</evidence>
<organism evidence="1 2">
    <name type="scientific">Corynebacterium wankanglinii</name>
    <dbReference type="NCBI Taxonomy" id="2735136"/>
    <lineage>
        <taxon>Bacteria</taxon>
        <taxon>Bacillati</taxon>
        <taxon>Actinomycetota</taxon>
        <taxon>Actinomycetes</taxon>
        <taxon>Mycobacteriales</taxon>
        <taxon>Corynebacteriaceae</taxon>
        <taxon>Corynebacterium</taxon>
    </lineage>
</organism>
<accession>A0A7H0KBY9</accession>
<protein>
    <submittedName>
        <fullName evidence="1">Uncharacterized protein</fullName>
    </submittedName>
</protein>
<gene>
    <name evidence="1" type="ORF">HMA55_07180</name>
</gene>
<keyword evidence="2" id="KW-1185">Reference proteome</keyword>
<dbReference type="Proteomes" id="UP000577408">
    <property type="component" value="Unassembled WGS sequence"/>
</dbReference>
<reference evidence="1 2" key="1">
    <citation type="submission" date="2020-05" db="EMBL/GenBank/DDBJ databases">
        <title>Descriptions of Corynebacterium xxxx sp. nov., Corynebacterium yyyy sp. nov. and Corynebacterium zzzz sp. nov.</title>
        <authorList>
            <person name="Zhang G."/>
        </authorList>
    </citation>
    <scope>NUCLEOTIDE SEQUENCE [LARGE SCALE GENOMIC DNA]</scope>
    <source>
        <strain evidence="2">zg-913</strain>
    </source>
</reference>
<dbReference type="RefSeq" id="WP_181192382.1">
    <property type="nucleotide sequence ID" value="NZ_JABFED010000004.1"/>
</dbReference>
<name>A0A7H0KBY9_9CORY</name>
<evidence type="ECO:0000313" key="2">
    <source>
        <dbReference type="Proteomes" id="UP000577408"/>
    </source>
</evidence>
<comment type="caution">
    <text evidence="1">The sequence shown here is derived from an EMBL/GenBank/DDBJ whole genome shotgun (WGS) entry which is preliminary data.</text>
</comment>
<dbReference type="AlphaFoldDB" id="A0A7H0KBY9"/>
<proteinExistence type="predicted"/>
<sequence length="348" mass="37546">MAAKQYPLAPSTWGTGVEVPVDHVSQAALFTDFAGRRGTTYVDVVLEANPLNRSWRVRRRGLGDLPGPVLGEVAPEWRAHFAEVERVHSSFLQPATVAEVKLNPESGRFNVHVVLPEPQLAVPRNNAPEDAAVLRVGDMLVVDTSVGEFGAAELEARSPGQWFVGLVPMDGAALVTLDGRVLGAVAGEDGEAALAWLGGFAQGGLWARAVLLDGMAALDAAPPDEGTDTVPALAEAPQRRPEPWQLIEFPGGGWAVTVQRDFATDPQDEVKPKHTARYVSLGGGARPEELGAPTEMFGRIGAEQDRPERPTTTPVVAQHADESFLTEVEKVQLRRRNRGRKRGGRHRR</sequence>
<dbReference type="EMBL" id="JABFED010000004">
    <property type="protein sequence ID" value="MBA1837678.1"/>
    <property type="molecule type" value="Genomic_DNA"/>
</dbReference>